<dbReference type="Proteomes" id="UP000838756">
    <property type="component" value="Unassembled WGS sequence"/>
</dbReference>
<comment type="caution">
    <text evidence="2">The sequence shown here is derived from an EMBL/GenBank/DDBJ whole genome shotgun (WGS) entry which is preliminary data.</text>
</comment>
<reference evidence="2" key="1">
    <citation type="submission" date="2022-03" db="EMBL/GenBank/DDBJ databases">
        <authorList>
            <person name="Lindestad O."/>
        </authorList>
    </citation>
    <scope>NUCLEOTIDE SEQUENCE</scope>
</reference>
<name>A0A8S4QTW9_9NEOP</name>
<feature type="region of interest" description="Disordered" evidence="1">
    <location>
        <begin position="331"/>
        <end position="360"/>
    </location>
</feature>
<accession>A0A8S4QTW9</accession>
<gene>
    <name evidence="2" type="primary">jg5247</name>
    <name evidence="2" type="ORF">PAEG_LOCUS5874</name>
</gene>
<feature type="region of interest" description="Disordered" evidence="1">
    <location>
        <begin position="1"/>
        <end position="59"/>
    </location>
</feature>
<sequence>MTNLNSTSSTQPGSPNKTQTYNEYMITLQNKRSSISNSGPLSPQSPLEYSPAMSPTQRQLHGIAHKREVLDVEGVSAAGVEAEVSHAEQLARLDHQLSKISLQYKHGAPKDAFGEHSEEVLAGEIAGPNVPTYEEKDGRWVVSRATPLRNYALCRLLPEHAGHLTHDKEKLDLSQTQFAGEADELSCDNTSLCEEGADAGDAGARGEAEADVGESEAEDCETYVLTDRARARCYVLEDALASRRHTILDPAPRPPTHQHIRWLRVTQRAMERAMLGVSLRDQIRNEEICRRTRVTDIAQRVAKLKWQWAGHIAQRTDGSWGLKVLEWRPRTGKRSVGRPQRGGQMTSGESLGAAGGKRPC</sequence>
<evidence type="ECO:0000313" key="3">
    <source>
        <dbReference type="Proteomes" id="UP000838756"/>
    </source>
</evidence>
<protein>
    <submittedName>
        <fullName evidence="2">Jg5247 protein</fullName>
    </submittedName>
</protein>
<dbReference type="EMBL" id="CAKXAJ010018914">
    <property type="protein sequence ID" value="CAH2217999.1"/>
    <property type="molecule type" value="Genomic_DNA"/>
</dbReference>
<feature type="non-terminal residue" evidence="2">
    <location>
        <position position="360"/>
    </location>
</feature>
<evidence type="ECO:0000313" key="2">
    <source>
        <dbReference type="EMBL" id="CAH2217999.1"/>
    </source>
</evidence>
<dbReference type="AlphaFoldDB" id="A0A8S4QTW9"/>
<dbReference type="OrthoDB" id="407509at2759"/>
<proteinExistence type="predicted"/>
<organism evidence="2 3">
    <name type="scientific">Pararge aegeria aegeria</name>
    <dbReference type="NCBI Taxonomy" id="348720"/>
    <lineage>
        <taxon>Eukaryota</taxon>
        <taxon>Metazoa</taxon>
        <taxon>Ecdysozoa</taxon>
        <taxon>Arthropoda</taxon>
        <taxon>Hexapoda</taxon>
        <taxon>Insecta</taxon>
        <taxon>Pterygota</taxon>
        <taxon>Neoptera</taxon>
        <taxon>Endopterygota</taxon>
        <taxon>Lepidoptera</taxon>
        <taxon>Glossata</taxon>
        <taxon>Ditrysia</taxon>
        <taxon>Papilionoidea</taxon>
        <taxon>Nymphalidae</taxon>
        <taxon>Satyrinae</taxon>
        <taxon>Satyrini</taxon>
        <taxon>Parargina</taxon>
        <taxon>Pararge</taxon>
    </lineage>
</organism>
<feature type="non-terminal residue" evidence="2">
    <location>
        <position position="1"/>
    </location>
</feature>
<keyword evidence="3" id="KW-1185">Reference proteome</keyword>
<evidence type="ECO:0000256" key="1">
    <source>
        <dbReference type="SAM" id="MobiDB-lite"/>
    </source>
</evidence>